<comment type="caution">
    <text evidence="1">The sequence shown here is derived from an EMBL/GenBank/DDBJ whole genome shotgun (WGS) entry which is preliminary data.</text>
</comment>
<sequence length="281" mass="32230">MSFCTIFSPRMMAVFFSSAPPILRKVRTRWHGSRGHGLLSSMLAVQLNGHLWVTVSYWRKAANRTYPITRRPVGFAELVINRPRTFKDVLSGNVIATKSEEIHRYIRSFGKIYADARSVQARETNLDGWEIISTPSKQPDRKLRIPRIHSEHPLIGSEVVLRMSSKNVLVESTQNGNITATKNWQNKETDPVAFEVATTPAHKYPRGFIQLRSKASEKRLIVSGSERVEATGEKSSAIAHHVLSDHYQRGLHQTFTAWAQWLSSRYGEWSLHWRLTEERRL</sequence>
<organism evidence="1 2">
    <name type="scientific">Rhodosorus marinus</name>
    <dbReference type="NCBI Taxonomy" id="101924"/>
    <lineage>
        <taxon>Eukaryota</taxon>
        <taxon>Rhodophyta</taxon>
        <taxon>Stylonematophyceae</taxon>
        <taxon>Stylonematales</taxon>
        <taxon>Stylonemataceae</taxon>
        <taxon>Rhodosorus</taxon>
    </lineage>
</organism>
<protein>
    <submittedName>
        <fullName evidence="1">Uncharacterized protein</fullName>
    </submittedName>
</protein>
<dbReference type="Proteomes" id="UP001157974">
    <property type="component" value="Unassembled WGS sequence"/>
</dbReference>
<evidence type="ECO:0000313" key="1">
    <source>
        <dbReference type="EMBL" id="KAJ8900825.1"/>
    </source>
</evidence>
<name>A0AAV8UEA5_9RHOD</name>
<evidence type="ECO:0000313" key="2">
    <source>
        <dbReference type="Proteomes" id="UP001157974"/>
    </source>
</evidence>
<reference evidence="1 2" key="1">
    <citation type="journal article" date="2023" name="Nat. Commun.">
        <title>Origin of minicircular mitochondrial genomes in red algae.</title>
        <authorList>
            <person name="Lee Y."/>
            <person name="Cho C.H."/>
            <person name="Lee Y.M."/>
            <person name="Park S.I."/>
            <person name="Yang J.H."/>
            <person name="West J.A."/>
            <person name="Bhattacharya D."/>
            <person name="Yoon H.S."/>
        </authorList>
    </citation>
    <scope>NUCLEOTIDE SEQUENCE [LARGE SCALE GENOMIC DNA]</scope>
    <source>
        <strain evidence="1 2">CCMP1338</strain>
        <tissue evidence="1">Whole cell</tissue>
    </source>
</reference>
<dbReference type="AlphaFoldDB" id="A0AAV8UEA5"/>
<gene>
    <name evidence="1" type="ORF">NDN08_000124</name>
</gene>
<accession>A0AAV8UEA5</accession>
<proteinExistence type="predicted"/>
<keyword evidence="2" id="KW-1185">Reference proteome</keyword>
<dbReference type="EMBL" id="JAMWBK010000013">
    <property type="protein sequence ID" value="KAJ8900825.1"/>
    <property type="molecule type" value="Genomic_DNA"/>
</dbReference>